<evidence type="ECO:0000256" key="1">
    <source>
        <dbReference type="SAM" id="MobiDB-lite"/>
    </source>
</evidence>
<dbReference type="Proteomes" id="UP001151760">
    <property type="component" value="Unassembled WGS sequence"/>
</dbReference>
<accession>A0ABQ5H6B1</accession>
<reference evidence="2" key="1">
    <citation type="journal article" date="2022" name="Int. J. Mol. Sci.">
        <title>Draft Genome of Tanacetum Coccineum: Genomic Comparison of Closely Related Tanacetum-Family Plants.</title>
        <authorList>
            <person name="Yamashiro T."/>
            <person name="Shiraishi A."/>
            <person name="Nakayama K."/>
            <person name="Satake H."/>
        </authorList>
    </citation>
    <scope>NUCLEOTIDE SEQUENCE</scope>
</reference>
<dbReference type="PANTHER" id="PTHR13384:SF19">
    <property type="entry name" value="G PATCH DOMAIN-CONTAINING PROTEIN 1"/>
    <property type="match status" value="1"/>
</dbReference>
<reference evidence="2" key="2">
    <citation type="submission" date="2022-01" db="EMBL/GenBank/DDBJ databases">
        <authorList>
            <person name="Yamashiro T."/>
            <person name="Shiraishi A."/>
            <person name="Satake H."/>
            <person name="Nakayama K."/>
        </authorList>
    </citation>
    <scope>NUCLEOTIDE SEQUENCE</scope>
</reference>
<dbReference type="PANTHER" id="PTHR13384">
    <property type="entry name" value="G PATCH DOMAIN-CONTAINING PROTEIN 1"/>
    <property type="match status" value="1"/>
</dbReference>
<feature type="region of interest" description="Disordered" evidence="1">
    <location>
        <begin position="1"/>
        <end position="52"/>
    </location>
</feature>
<name>A0ABQ5H6B1_9ASTR</name>
<keyword evidence="3" id="KW-1185">Reference proteome</keyword>
<evidence type="ECO:0000313" key="2">
    <source>
        <dbReference type="EMBL" id="GJT83432.1"/>
    </source>
</evidence>
<protein>
    <submittedName>
        <fullName evidence="2">Uncharacterized protein</fullName>
    </submittedName>
</protein>
<feature type="compositionally biased region" description="Basic and acidic residues" evidence="1">
    <location>
        <begin position="36"/>
        <end position="52"/>
    </location>
</feature>
<sequence>MSTSSLMAEKTIHNHDPAKQEHFEQYQKGQYHGGLHTKDVRGSSKMSEAARARERMEFEAAAEAVTHGKWGKESQSFSQQILGASAGRGLQFTSGGTEACIISLKETMVL</sequence>
<proteinExistence type="predicted"/>
<dbReference type="EMBL" id="BQNB010019261">
    <property type="protein sequence ID" value="GJT83432.1"/>
    <property type="molecule type" value="Genomic_DNA"/>
</dbReference>
<dbReference type="Pfam" id="PF26093">
    <property type="entry name" value="HTH_TGH"/>
    <property type="match status" value="1"/>
</dbReference>
<organism evidence="2 3">
    <name type="scientific">Tanacetum coccineum</name>
    <dbReference type="NCBI Taxonomy" id="301880"/>
    <lineage>
        <taxon>Eukaryota</taxon>
        <taxon>Viridiplantae</taxon>
        <taxon>Streptophyta</taxon>
        <taxon>Embryophyta</taxon>
        <taxon>Tracheophyta</taxon>
        <taxon>Spermatophyta</taxon>
        <taxon>Magnoliopsida</taxon>
        <taxon>eudicotyledons</taxon>
        <taxon>Gunneridae</taxon>
        <taxon>Pentapetalae</taxon>
        <taxon>asterids</taxon>
        <taxon>campanulids</taxon>
        <taxon>Asterales</taxon>
        <taxon>Asteraceae</taxon>
        <taxon>Asteroideae</taxon>
        <taxon>Anthemideae</taxon>
        <taxon>Anthemidinae</taxon>
        <taxon>Tanacetum</taxon>
    </lineage>
</organism>
<feature type="compositionally biased region" description="Basic and acidic residues" evidence="1">
    <location>
        <begin position="10"/>
        <end position="25"/>
    </location>
</feature>
<gene>
    <name evidence="2" type="ORF">Tco_1057774</name>
</gene>
<evidence type="ECO:0000313" key="3">
    <source>
        <dbReference type="Proteomes" id="UP001151760"/>
    </source>
</evidence>
<comment type="caution">
    <text evidence="2">The sequence shown here is derived from an EMBL/GenBank/DDBJ whole genome shotgun (WGS) entry which is preliminary data.</text>
</comment>